<dbReference type="GO" id="GO:0005506">
    <property type="term" value="F:iron ion binding"/>
    <property type="evidence" value="ECO:0007669"/>
    <property type="project" value="InterPro"/>
</dbReference>
<keyword evidence="5" id="KW-0560">Oxidoreductase</keyword>
<keyword evidence="3" id="KW-0479">Metal-binding</keyword>
<dbReference type="InterPro" id="IPR036396">
    <property type="entry name" value="Cyt_P450_sf"/>
</dbReference>
<evidence type="ECO:0000313" key="6">
    <source>
        <dbReference type="EMBL" id="PWA48854.1"/>
    </source>
</evidence>
<keyword evidence="7" id="KW-1185">Reference proteome</keyword>
<evidence type="ECO:0000313" key="7">
    <source>
        <dbReference type="Proteomes" id="UP000245207"/>
    </source>
</evidence>
<evidence type="ECO:0000256" key="5">
    <source>
        <dbReference type="ARBA" id="ARBA00023033"/>
    </source>
</evidence>
<keyword evidence="2" id="KW-0349">Heme</keyword>
<comment type="similarity">
    <text evidence="1">Belongs to the cytochrome P450 family.</text>
</comment>
<protein>
    <submittedName>
        <fullName evidence="6">3-beta-hydroxylase</fullName>
    </submittedName>
</protein>
<dbReference type="EMBL" id="PKPP01009185">
    <property type="protein sequence ID" value="PWA48854.1"/>
    <property type="molecule type" value="Genomic_DNA"/>
</dbReference>
<dbReference type="GO" id="GO:0051762">
    <property type="term" value="P:sesquiterpene biosynthetic process"/>
    <property type="evidence" value="ECO:0007669"/>
    <property type="project" value="UniProtKB-ARBA"/>
</dbReference>
<proteinExistence type="inferred from homology"/>
<organism evidence="6 7">
    <name type="scientific">Artemisia annua</name>
    <name type="common">Sweet wormwood</name>
    <dbReference type="NCBI Taxonomy" id="35608"/>
    <lineage>
        <taxon>Eukaryota</taxon>
        <taxon>Viridiplantae</taxon>
        <taxon>Streptophyta</taxon>
        <taxon>Embryophyta</taxon>
        <taxon>Tracheophyta</taxon>
        <taxon>Spermatophyta</taxon>
        <taxon>Magnoliopsida</taxon>
        <taxon>eudicotyledons</taxon>
        <taxon>Gunneridae</taxon>
        <taxon>Pentapetalae</taxon>
        <taxon>asterids</taxon>
        <taxon>campanulids</taxon>
        <taxon>Asterales</taxon>
        <taxon>Asteraceae</taxon>
        <taxon>Asteroideae</taxon>
        <taxon>Anthemideae</taxon>
        <taxon>Artemisiinae</taxon>
        <taxon>Artemisia</taxon>
    </lineage>
</organism>
<reference evidence="6 7" key="1">
    <citation type="journal article" date="2018" name="Mol. Plant">
        <title>The genome of Artemisia annua provides insight into the evolution of Asteraceae family and artemisinin biosynthesis.</title>
        <authorList>
            <person name="Shen Q."/>
            <person name="Zhang L."/>
            <person name="Liao Z."/>
            <person name="Wang S."/>
            <person name="Yan T."/>
            <person name="Shi P."/>
            <person name="Liu M."/>
            <person name="Fu X."/>
            <person name="Pan Q."/>
            <person name="Wang Y."/>
            <person name="Lv Z."/>
            <person name="Lu X."/>
            <person name="Zhang F."/>
            <person name="Jiang W."/>
            <person name="Ma Y."/>
            <person name="Chen M."/>
            <person name="Hao X."/>
            <person name="Li L."/>
            <person name="Tang Y."/>
            <person name="Lv G."/>
            <person name="Zhou Y."/>
            <person name="Sun X."/>
            <person name="Brodelius P.E."/>
            <person name="Rose J.K.C."/>
            <person name="Tang K."/>
        </authorList>
    </citation>
    <scope>NUCLEOTIDE SEQUENCE [LARGE SCALE GENOMIC DNA]</scope>
    <source>
        <strain evidence="7">cv. Huhao1</strain>
        <tissue evidence="6">Leaf</tissue>
    </source>
</reference>
<evidence type="ECO:0000256" key="4">
    <source>
        <dbReference type="ARBA" id="ARBA00023004"/>
    </source>
</evidence>
<dbReference type="STRING" id="35608.A0A2U1LIN3"/>
<dbReference type="SUPFAM" id="SSF48264">
    <property type="entry name" value="Cytochrome P450"/>
    <property type="match status" value="1"/>
</dbReference>
<dbReference type="PANTHER" id="PTHR47955">
    <property type="entry name" value="CYTOCHROME P450 FAMILY 71 PROTEIN"/>
    <property type="match status" value="1"/>
</dbReference>
<sequence length="140" mass="15648">MIDVIGKSCGSEVDLSNMLVSLTKDVVCRIALGQKYYEDWFKDLMKELMDVLGVFSVGNYVPSLSWIDRLSGLEGRAYKVAKQLDAFLEGVVKQHENKSNESVRNQDVVDILLETQREQANAGTPSHRDTVKALMQANPV</sequence>
<gene>
    <name evidence="6" type="ORF">CTI12_AA484390</name>
</gene>
<dbReference type="PANTHER" id="PTHR47955:SF16">
    <property type="entry name" value="CYTOCHROME P450"/>
    <property type="match status" value="1"/>
</dbReference>
<name>A0A2U1LIN3_ARTAN</name>
<evidence type="ECO:0000256" key="1">
    <source>
        <dbReference type="ARBA" id="ARBA00010617"/>
    </source>
</evidence>
<keyword evidence="4" id="KW-0408">Iron</keyword>
<dbReference type="AlphaFoldDB" id="A0A2U1LIN3"/>
<dbReference type="GO" id="GO:0004497">
    <property type="term" value="F:monooxygenase activity"/>
    <property type="evidence" value="ECO:0007669"/>
    <property type="project" value="UniProtKB-KW"/>
</dbReference>
<dbReference type="Pfam" id="PF00067">
    <property type="entry name" value="p450"/>
    <property type="match status" value="1"/>
</dbReference>
<dbReference type="GO" id="GO:0020037">
    <property type="term" value="F:heme binding"/>
    <property type="evidence" value="ECO:0007669"/>
    <property type="project" value="InterPro"/>
</dbReference>
<keyword evidence="5" id="KW-0503">Monooxygenase</keyword>
<dbReference type="GO" id="GO:0016705">
    <property type="term" value="F:oxidoreductase activity, acting on paired donors, with incorporation or reduction of molecular oxygen"/>
    <property type="evidence" value="ECO:0007669"/>
    <property type="project" value="InterPro"/>
</dbReference>
<evidence type="ECO:0000256" key="2">
    <source>
        <dbReference type="ARBA" id="ARBA00022617"/>
    </source>
</evidence>
<comment type="caution">
    <text evidence="6">The sequence shown here is derived from an EMBL/GenBank/DDBJ whole genome shotgun (WGS) entry which is preliminary data.</text>
</comment>
<accession>A0A2U1LIN3</accession>
<dbReference type="Proteomes" id="UP000245207">
    <property type="component" value="Unassembled WGS sequence"/>
</dbReference>
<dbReference type="InterPro" id="IPR001128">
    <property type="entry name" value="Cyt_P450"/>
</dbReference>
<evidence type="ECO:0000256" key="3">
    <source>
        <dbReference type="ARBA" id="ARBA00022723"/>
    </source>
</evidence>
<dbReference type="Gene3D" id="1.10.630.10">
    <property type="entry name" value="Cytochrome P450"/>
    <property type="match status" value="1"/>
</dbReference>
<dbReference type="OrthoDB" id="1470350at2759"/>